<dbReference type="AlphaFoldDB" id="A0A150M978"/>
<evidence type="ECO:0000256" key="1">
    <source>
        <dbReference type="ARBA" id="ARBA00022729"/>
    </source>
</evidence>
<accession>A0A150M978</accession>
<dbReference type="InterPro" id="IPR052913">
    <property type="entry name" value="Glycopeptide_resist_protein"/>
</dbReference>
<name>A0A150M978_9BACI</name>
<comment type="caution">
    <text evidence="5">The sequence shown here is derived from an EMBL/GenBank/DDBJ whole genome shotgun (WGS) entry which is preliminary data.</text>
</comment>
<sequence>MKWRKRFGVIILALFLLTAGAALAKSVSAAGKIPAGSTVGGVEVGGMDLSEAQRLLAEKAAEWKREGRLVVSFSGDDLVIPNENVVFDIRQTMENVKQRMERPWYKFFGKGEEFHIPFVVEIQMEKEELAGWPPAVDAEKTLALAEEQAGVLGDKTIRAVMNEKAETKTVASARWDVPEEFFLEKWVNKLNGLEIGPKEKFSFNENLMKKVPAANAKEGSYLATMMYTLFLETNVEILERHPHRTFPDYAEPGIDAYVDESLQKDFIVYNPNDFSYTLRAELSGPKLTLSLLSVEQPAVYEWETEKEVLPFRTVYRYSKDLHPGEEITVQKGQNGARIIVNRLWKTPDGETRKTERISRDYYPPVPEIILRPASDLNETSGEEAEPAGEPQGNGGPEGNQAPEAEGTGGETGTSAPEGKETADQVPDGKTGDAAGEEPLYEDPNYVK</sequence>
<reference evidence="5 6" key="1">
    <citation type="submission" date="2016-01" db="EMBL/GenBank/DDBJ databases">
        <title>Draft Genome Sequences of Seven Thermophilic Sporeformers Isolated from Foods.</title>
        <authorList>
            <person name="Berendsen E.M."/>
            <person name="Wells-Bennik M.H."/>
            <person name="Krawcyk A.O."/>
            <person name="De Jong A."/>
            <person name="Holsappel S."/>
            <person name="Eijlander R.T."/>
            <person name="Kuipers O.P."/>
        </authorList>
    </citation>
    <scope>NUCLEOTIDE SEQUENCE [LARGE SCALE GENOMIC DNA]</scope>
    <source>
        <strain evidence="5 6">B4135</strain>
    </source>
</reference>
<evidence type="ECO:0000256" key="3">
    <source>
        <dbReference type="SAM" id="SignalP"/>
    </source>
</evidence>
<dbReference type="OrthoDB" id="2691125at2"/>
<feature type="region of interest" description="Disordered" evidence="2">
    <location>
        <begin position="377"/>
        <end position="447"/>
    </location>
</feature>
<proteinExistence type="predicted"/>
<dbReference type="PROSITE" id="PS51109">
    <property type="entry name" value="G5"/>
    <property type="match status" value="1"/>
</dbReference>
<dbReference type="InterPro" id="IPR011098">
    <property type="entry name" value="G5_dom"/>
</dbReference>
<feature type="chain" id="PRO_5007564628" description="G5 domain-containing protein" evidence="3">
    <location>
        <begin position="25"/>
        <end position="447"/>
    </location>
</feature>
<dbReference type="InterPro" id="IPR007391">
    <property type="entry name" value="Vancomycin_resist_VanW"/>
</dbReference>
<evidence type="ECO:0000313" key="5">
    <source>
        <dbReference type="EMBL" id="KYD20956.1"/>
    </source>
</evidence>
<keyword evidence="1 3" id="KW-0732">Signal</keyword>
<dbReference type="Pfam" id="PF04294">
    <property type="entry name" value="VanW"/>
    <property type="match status" value="1"/>
</dbReference>
<protein>
    <recommendedName>
        <fullName evidence="4">G5 domain-containing protein</fullName>
    </recommendedName>
</protein>
<dbReference type="PANTHER" id="PTHR35788:SF1">
    <property type="entry name" value="EXPORTED PROTEIN"/>
    <property type="match status" value="1"/>
</dbReference>
<evidence type="ECO:0000259" key="4">
    <source>
        <dbReference type="PROSITE" id="PS51109"/>
    </source>
</evidence>
<dbReference type="SMART" id="SM01208">
    <property type="entry name" value="G5"/>
    <property type="match status" value="1"/>
</dbReference>
<feature type="signal peptide" evidence="3">
    <location>
        <begin position="1"/>
        <end position="24"/>
    </location>
</feature>
<dbReference type="PANTHER" id="PTHR35788">
    <property type="entry name" value="EXPORTED PROTEIN-RELATED"/>
    <property type="match status" value="1"/>
</dbReference>
<evidence type="ECO:0000313" key="6">
    <source>
        <dbReference type="Proteomes" id="UP000075683"/>
    </source>
</evidence>
<dbReference type="EMBL" id="LQYT01000025">
    <property type="protein sequence ID" value="KYD20956.1"/>
    <property type="molecule type" value="Genomic_DNA"/>
</dbReference>
<organism evidence="5 6">
    <name type="scientific">Caldibacillus debilis</name>
    <dbReference type="NCBI Taxonomy" id="301148"/>
    <lineage>
        <taxon>Bacteria</taxon>
        <taxon>Bacillati</taxon>
        <taxon>Bacillota</taxon>
        <taxon>Bacilli</taxon>
        <taxon>Bacillales</taxon>
        <taxon>Bacillaceae</taxon>
        <taxon>Caldibacillus</taxon>
    </lineage>
</organism>
<dbReference type="Pfam" id="PF07501">
    <property type="entry name" value="G5"/>
    <property type="match status" value="1"/>
</dbReference>
<evidence type="ECO:0000256" key="2">
    <source>
        <dbReference type="SAM" id="MobiDB-lite"/>
    </source>
</evidence>
<dbReference type="RefSeq" id="WP_061568403.1">
    <property type="nucleotide sequence ID" value="NZ_LQYT01000025.1"/>
</dbReference>
<dbReference type="STRING" id="301148.B4135_0203"/>
<feature type="domain" description="G5" evidence="4">
    <location>
        <begin position="294"/>
        <end position="375"/>
    </location>
</feature>
<dbReference type="Proteomes" id="UP000075683">
    <property type="component" value="Unassembled WGS sequence"/>
</dbReference>
<dbReference type="Gene3D" id="2.20.230.10">
    <property type="entry name" value="Resuscitation-promoting factor rpfb"/>
    <property type="match status" value="1"/>
</dbReference>
<gene>
    <name evidence="5" type="ORF">B4135_0203</name>
</gene>